<evidence type="ECO:0000313" key="2">
    <source>
        <dbReference type="Proteomes" id="UP000552683"/>
    </source>
</evidence>
<proteinExistence type="predicted"/>
<dbReference type="RefSeq" id="WP_185898161.1">
    <property type="nucleotide sequence ID" value="NZ_JACLZK010000001.1"/>
</dbReference>
<dbReference type="Gene3D" id="1.10.3230.30">
    <property type="entry name" value="Phage gp6-like head-tail connector protein"/>
    <property type="match status" value="1"/>
</dbReference>
<accession>A0A842J417</accession>
<dbReference type="Pfam" id="PF05135">
    <property type="entry name" value="Phage_connect_1"/>
    <property type="match status" value="1"/>
</dbReference>
<name>A0A842J417_9BACT</name>
<dbReference type="NCBIfam" id="TIGR01560">
    <property type="entry name" value="put_DNA_pack"/>
    <property type="match status" value="1"/>
</dbReference>
<evidence type="ECO:0000313" key="1">
    <source>
        <dbReference type="EMBL" id="MBC2882556.1"/>
    </source>
</evidence>
<dbReference type="Proteomes" id="UP000552683">
    <property type="component" value="Unassembled WGS sequence"/>
</dbReference>
<keyword evidence="2" id="KW-1185">Reference proteome</keyword>
<dbReference type="EMBL" id="JACLZK010000001">
    <property type="protein sequence ID" value="MBC2882556.1"/>
    <property type="molecule type" value="Genomic_DNA"/>
</dbReference>
<gene>
    <name evidence="1" type="ORF">H7R39_04670</name>
</gene>
<dbReference type="InterPro" id="IPR006450">
    <property type="entry name" value="Phage_HK97_gp6-like"/>
</dbReference>
<sequence length="91" mass="10302">MIEVAEAREWLRLDGDENDEIIKGLLNAIPDYIEVSTGLNKQAQEKEPLAKQLSKFILILWYNAEQSESEKLGKVIDNLLKALSLKAGFSR</sequence>
<protein>
    <submittedName>
        <fullName evidence="1">Phage gp6-like head-tail connector protein</fullName>
    </submittedName>
</protein>
<organism evidence="1 2">
    <name type="scientific">Campylobacter massiliensis</name>
    <dbReference type="NCBI Taxonomy" id="2762557"/>
    <lineage>
        <taxon>Bacteria</taxon>
        <taxon>Pseudomonadati</taxon>
        <taxon>Campylobacterota</taxon>
        <taxon>Epsilonproteobacteria</taxon>
        <taxon>Campylobacterales</taxon>
        <taxon>Campylobacteraceae</taxon>
        <taxon>Campylobacter</taxon>
    </lineage>
</organism>
<dbReference type="AlphaFoldDB" id="A0A842J417"/>
<dbReference type="CDD" id="cd08054">
    <property type="entry name" value="gp6"/>
    <property type="match status" value="1"/>
</dbReference>
<reference evidence="1 2" key="1">
    <citation type="submission" date="2020-08" db="EMBL/GenBank/DDBJ databases">
        <title>Complete genome and description of Campylobacter massiliensis Marseille-Q3452 sp. nov.</title>
        <authorList>
            <person name="Antezack A."/>
        </authorList>
    </citation>
    <scope>NUCLEOTIDE SEQUENCE [LARGE SCALE GENOMIC DNA]</scope>
    <source>
        <strain evidence="1 2">Marseille-Q3452</strain>
    </source>
</reference>
<dbReference type="InterPro" id="IPR021146">
    <property type="entry name" value="Phage_gp6-like_head-tail"/>
</dbReference>
<comment type="caution">
    <text evidence="1">The sequence shown here is derived from an EMBL/GenBank/DDBJ whole genome shotgun (WGS) entry which is preliminary data.</text>
</comment>